<dbReference type="GO" id="GO:0016491">
    <property type="term" value="F:oxidoreductase activity"/>
    <property type="evidence" value="ECO:0007669"/>
    <property type="project" value="UniProtKB-KW"/>
</dbReference>
<reference evidence="3 4" key="1">
    <citation type="submission" date="2024-03" db="EMBL/GenBank/DDBJ databases">
        <title>Novel species of the genus Variovorax.</title>
        <authorList>
            <person name="Liu Q."/>
            <person name="Xin Y.-H."/>
        </authorList>
    </citation>
    <scope>NUCLEOTIDE SEQUENCE [LARGE SCALE GENOMIC DNA]</scope>
    <source>
        <strain evidence="3 4">KACC 18901</strain>
    </source>
</reference>
<proteinExistence type="predicted"/>
<evidence type="ECO:0000256" key="1">
    <source>
        <dbReference type="SAM" id="SignalP"/>
    </source>
</evidence>
<name>A0ABU8XFP9_9BURK</name>
<dbReference type="SUPFAM" id="SSF50952">
    <property type="entry name" value="Soluble quinoprotein glucose dehydrogenase"/>
    <property type="match status" value="1"/>
</dbReference>
<dbReference type="InterPro" id="IPR011041">
    <property type="entry name" value="Quinoprot_gluc/sorb_DH_b-prop"/>
</dbReference>
<gene>
    <name evidence="3" type="ORF">WKW79_29250</name>
</gene>
<dbReference type="EC" id="1.1.5.-" evidence="3"/>
<dbReference type="PANTHER" id="PTHR19328:SF75">
    <property type="entry name" value="ALDOSE SUGAR DEHYDROGENASE YLII"/>
    <property type="match status" value="1"/>
</dbReference>
<dbReference type="Proteomes" id="UP001367030">
    <property type="component" value="Unassembled WGS sequence"/>
</dbReference>
<evidence type="ECO:0000259" key="2">
    <source>
        <dbReference type="Pfam" id="PF07995"/>
    </source>
</evidence>
<evidence type="ECO:0000313" key="3">
    <source>
        <dbReference type="EMBL" id="MEJ8858692.1"/>
    </source>
</evidence>
<dbReference type="InterPro" id="IPR012938">
    <property type="entry name" value="Glc/Sorbosone_DH"/>
</dbReference>
<dbReference type="PANTHER" id="PTHR19328">
    <property type="entry name" value="HEDGEHOG-INTERACTING PROTEIN"/>
    <property type="match status" value="1"/>
</dbReference>
<dbReference type="EMBL" id="JBBKZS010000019">
    <property type="protein sequence ID" value="MEJ8858692.1"/>
    <property type="molecule type" value="Genomic_DNA"/>
</dbReference>
<sequence>MKDKLKPQPWHVLVACLLASVAFAANAAPLPEVVASGLERPWAVAFLPDGRFLVTERPGRMRVIDGGKVGAPLAGVPAVAAGGQGGLLDVVADSAFARNRTVYFCFSEPATGGLTNSTALASAQLSEDESRLENLKILFSQKPKVASRSHFGCRIVEARDGTLFLTLGDRFSRKEDAQTLDNHHGKVVRIGKDGSVPKDNPFVGKPGALPEIWSYGHRNSQGATLAPDGVLWMTEHGPQGGDEINIPQAGRNYGWPVITYGENYGGGKIGDGITAKEGMEQPLHYWVPSIAASGMVFLTSDRYGAAWKGNLFVGSLKFGYLDRIELKDGKVVAEHKLLDAGGRVRDVRQGPDGLLYVLTDESNGQLIRLLPE</sequence>
<feature type="signal peptide" evidence="1">
    <location>
        <begin position="1"/>
        <end position="27"/>
    </location>
</feature>
<evidence type="ECO:0000313" key="4">
    <source>
        <dbReference type="Proteomes" id="UP001367030"/>
    </source>
</evidence>
<organism evidence="3 4">
    <name type="scientific">Variovorax robiniae</name>
    <dbReference type="NCBI Taxonomy" id="1836199"/>
    <lineage>
        <taxon>Bacteria</taxon>
        <taxon>Pseudomonadati</taxon>
        <taxon>Pseudomonadota</taxon>
        <taxon>Betaproteobacteria</taxon>
        <taxon>Burkholderiales</taxon>
        <taxon>Comamonadaceae</taxon>
        <taxon>Variovorax</taxon>
    </lineage>
</organism>
<protein>
    <submittedName>
        <fullName evidence="3">PQQ-dependent sugar dehydrogenase</fullName>
        <ecNumber evidence="3">1.1.5.-</ecNumber>
    </submittedName>
</protein>
<feature type="domain" description="Glucose/Sorbosone dehydrogenase" evidence="2">
    <location>
        <begin position="38"/>
        <end position="368"/>
    </location>
</feature>
<keyword evidence="3" id="KW-0560">Oxidoreductase</keyword>
<keyword evidence="4" id="KW-1185">Reference proteome</keyword>
<dbReference type="InterPro" id="IPR011042">
    <property type="entry name" value="6-blade_b-propeller_TolB-like"/>
</dbReference>
<keyword evidence="1" id="KW-0732">Signal</keyword>
<dbReference type="Gene3D" id="2.120.10.30">
    <property type="entry name" value="TolB, C-terminal domain"/>
    <property type="match status" value="1"/>
</dbReference>
<dbReference type="Pfam" id="PF07995">
    <property type="entry name" value="GSDH"/>
    <property type="match status" value="1"/>
</dbReference>
<accession>A0ABU8XFP9</accession>
<comment type="caution">
    <text evidence="3">The sequence shown here is derived from an EMBL/GenBank/DDBJ whole genome shotgun (WGS) entry which is preliminary data.</text>
</comment>
<feature type="chain" id="PRO_5046198572" evidence="1">
    <location>
        <begin position="28"/>
        <end position="372"/>
    </location>
</feature>
<dbReference type="RefSeq" id="WP_340338748.1">
    <property type="nucleotide sequence ID" value="NZ_JBBKZS010000019.1"/>
</dbReference>